<evidence type="ECO:0000256" key="9">
    <source>
        <dbReference type="RuleBase" id="RU003357"/>
    </source>
</evidence>
<dbReference type="GO" id="GO:0009279">
    <property type="term" value="C:cell outer membrane"/>
    <property type="evidence" value="ECO:0007669"/>
    <property type="project" value="UniProtKB-SubCell"/>
</dbReference>
<protein>
    <submittedName>
        <fullName evidence="13">Iron complex outermembrane recepter protein</fullName>
    </submittedName>
</protein>
<dbReference type="OrthoDB" id="8727862at2"/>
<dbReference type="Gene3D" id="2.170.130.10">
    <property type="entry name" value="TonB-dependent receptor, plug domain"/>
    <property type="match status" value="1"/>
</dbReference>
<dbReference type="SUPFAM" id="SSF56935">
    <property type="entry name" value="Porins"/>
    <property type="match status" value="1"/>
</dbReference>
<dbReference type="EMBL" id="FUZV01000001">
    <property type="protein sequence ID" value="SKC67615.1"/>
    <property type="molecule type" value="Genomic_DNA"/>
</dbReference>
<reference evidence="13 14" key="1">
    <citation type="submission" date="2017-02" db="EMBL/GenBank/DDBJ databases">
        <authorList>
            <person name="Peterson S.W."/>
        </authorList>
    </citation>
    <scope>NUCLEOTIDE SEQUENCE [LARGE SCALE GENOMIC DNA]</scope>
    <source>
        <strain evidence="13 14">P15</strain>
    </source>
</reference>
<keyword evidence="10" id="KW-0732">Signal</keyword>
<proteinExistence type="inferred from homology"/>
<dbReference type="InterPro" id="IPR010104">
    <property type="entry name" value="TonB_rcpt_bac"/>
</dbReference>
<dbReference type="InterPro" id="IPR036942">
    <property type="entry name" value="Beta-barrel_TonB_sf"/>
</dbReference>
<dbReference type="Gene3D" id="2.40.170.20">
    <property type="entry name" value="TonB-dependent receptor, beta-barrel domain"/>
    <property type="match status" value="1"/>
</dbReference>
<dbReference type="PANTHER" id="PTHR40980:SF3">
    <property type="entry name" value="TONB-DEPENDENT RECEPTOR-LIKE BETA-BARREL DOMAIN-CONTAINING PROTEIN"/>
    <property type="match status" value="1"/>
</dbReference>
<dbReference type="InterPro" id="IPR039426">
    <property type="entry name" value="TonB-dep_rcpt-like"/>
</dbReference>
<dbReference type="RefSeq" id="WP_079724308.1">
    <property type="nucleotide sequence ID" value="NZ_BMCL01000002.1"/>
</dbReference>
<dbReference type="PANTHER" id="PTHR40980">
    <property type="entry name" value="PLUG DOMAIN-CONTAINING PROTEIN"/>
    <property type="match status" value="1"/>
</dbReference>
<evidence type="ECO:0000256" key="6">
    <source>
        <dbReference type="ARBA" id="ARBA00023136"/>
    </source>
</evidence>
<dbReference type="PROSITE" id="PS52016">
    <property type="entry name" value="TONB_DEPENDENT_REC_3"/>
    <property type="match status" value="1"/>
</dbReference>
<feature type="domain" description="TonB-dependent receptor-like beta-barrel" evidence="11">
    <location>
        <begin position="425"/>
        <end position="844"/>
    </location>
</feature>
<dbReference type="AlphaFoldDB" id="A0A1T5KVV4"/>
<comment type="similarity">
    <text evidence="8 9">Belongs to the TonB-dependent receptor family.</text>
</comment>
<dbReference type="InterPro" id="IPR012910">
    <property type="entry name" value="Plug_dom"/>
</dbReference>
<dbReference type="Pfam" id="PF07715">
    <property type="entry name" value="Plug"/>
    <property type="match status" value="1"/>
</dbReference>
<dbReference type="CDD" id="cd01347">
    <property type="entry name" value="ligand_gated_channel"/>
    <property type="match status" value="1"/>
</dbReference>
<keyword evidence="3 8" id="KW-1134">Transmembrane beta strand</keyword>
<evidence type="ECO:0000256" key="2">
    <source>
        <dbReference type="ARBA" id="ARBA00022448"/>
    </source>
</evidence>
<dbReference type="Pfam" id="PF00593">
    <property type="entry name" value="TonB_dep_Rec_b-barrel"/>
    <property type="match status" value="1"/>
</dbReference>
<feature type="chain" id="PRO_5013069577" evidence="10">
    <location>
        <begin position="25"/>
        <end position="877"/>
    </location>
</feature>
<evidence type="ECO:0000313" key="14">
    <source>
        <dbReference type="Proteomes" id="UP000190341"/>
    </source>
</evidence>
<comment type="subcellular location">
    <subcellularLocation>
        <location evidence="1 8">Cell outer membrane</location>
        <topology evidence="1 8">Multi-pass membrane protein</topology>
    </subcellularLocation>
</comment>
<dbReference type="InterPro" id="IPR037066">
    <property type="entry name" value="Plug_dom_sf"/>
</dbReference>
<keyword evidence="5 9" id="KW-0798">TonB box</keyword>
<evidence type="ECO:0000256" key="3">
    <source>
        <dbReference type="ARBA" id="ARBA00022452"/>
    </source>
</evidence>
<evidence type="ECO:0000256" key="8">
    <source>
        <dbReference type="PROSITE-ProRule" id="PRU01360"/>
    </source>
</evidence>
<keyword evidence="7 8" id="KW-0998">Cell outer membrane</keyword>
<dbReference type="NCBIfam" id="TIGR01782">
    <property type="entry name" value="TonB-Xanth-Caul"/>
    <property type="match status" value="1"/>
</dbReference>
<dbReference type="Proteomes" id="UP000190341">
    <property type="component" value="Unassembled WGS sequence"/>
</dbReference>
<evidence type="ECO:0000256" key="7">
    <source>
        <dbReference type="ARBA" id="ARBA00023237"/>
    </source>
</evidence>
<feature type="domain" description="TonB-dependent receptor plug" evidence="12">
    <location>
        <begin position="58"/>
        <end position="168"/>
    </location>
</feature>
<accession>A0A1T5KVV4</accession>
<dbReference type="InterPro" id="IPR000531">
    <property type="entry name" value="Beta-barrel_TonB"/>
</dbReference>
<evidence type="ECO:0000259" key="12">
    <source>
        <dbReference type="Pfam" id="PF07715"/>
    </source>
</evidence>
<evidence type="ECO:0000256" key="10">
    <source>
        <dbReference type="SAM" id="SignalP"/>
    </source>
</evidence>
<evidence type="ECO:0000256" key="4">
    <source>
        <dbReference type="ARBA" id="ARBA00022692"/>
    </source>
</evidence>
<feature type="signal peptide" evidence="10">
    <location>
        <begin position="1"/>
        <end position="24"/>
    </location>
</feature>
<evidence type="ECO:0000256" key="1">
    <source>
        <dbReference type="ARBA" id="ARBA00004571"/>
    </source>
</evidence>
<evidence type="ECO:0000259" key="11">
    <source>
        <dbReference type="Pfam" id="PF00593"/>
    </source>
</evidence>
<gene>
    <name evidence="13" type="ORF">SAMN06296058_2080</name>
</gene>
<keyword evidence="14" id="KW-1185">Reference proteome</keyword>
<keyword evidence="2 8" id="KW-0813">Transport</keyword>
<evidence type="ECO:0000256" key="5">
    <source>
        <dbReference type="ARBA" id="ARBA00023077"/>
    </source>
</evidence>
<dbReference type="STRING" id="428993.SAMN06296058_2080"/>
<organism evidence="13 14">
    <name type="scientific">Pseudoxanthomonas indica</name>
    <dbReference type="NCBI Taxonomy" id="428993"/>
    <lineage>
        <taxon>Bacteria</taxon>
        <taxon>Pseudomonadati</taxon>
        <taxon>Pseudomonadota</taxon>
        <taxon>Gammaproteobacteria</taxon>
        <taxon>Lysobacterales</taxon>
        <taxon>Lysobacteraceae</taxon>
        <taxon>Pseudoxanthomonas</taxon>
    </lineage>
</organism>
<evidence type="ECO:0000313" key="13">
    <source>
        <dbReference type="EMBL" id="SKC67615.1"/>
    </source>
</evidence>
<keyword evidence="4 8" id="KW-0812">Transmembrane</keyword>
<keyword evidence="6 8" id="KW-0472">Membrane</keyword>
<name>A0A1T5KVV4_9GAMM</name>
<sequence>MNHRKSLLSVAVATGLAFSLQLHAQEAAPAPAPEQATELDAVTVTGIRLSLQKSLETKRNADAIVDAITAEDIGKFPDTNVAESLSHLPGVTVDRLFGQGERVSILGTDPALNRTLLNGQTVASADWFILDQPGRTFNYTLLAPQVIGRAEVYKTPEARIDEGSIGGTVILHTVRPLDVEANTVSGSVGYLYNDRASEGDPNISGMFSWRNDAKTFGFTLGVQQSTENIQREGVESYGTMAASAFQPAIDNGTCVDECAAAIAANPNARGPNAIGTSFFQQERKRLGYSLGVQWKPVDKLELEFNALDVSADYDNVNQSMYTFPANEWNSLGRLDSINIQNGIIKQAHFTNALSVLDVQNRESEVNTDSYHLKGAWRDEAWSLSAEVGRTKADGGTGRQLFGEFLNWADYSFDITGARGTPVQINYDDPTVTQNGANWVTDPGWGGNLVTKPTTDEEKYGQIDFGLNFNSAISRVQFGYKRREHETSQYQDGWTLNGVAWAASQFGAHRAPDSYLDGFGQVSDEMRNRIIIDGWALADAIADRGLTSAPVYHFYEETWKVTEDIDAYYAQADFSAGGFRGNFGARYVRTDQTSTGYNRDPNDATGATYIPVSYSKSYNDVLPNINVAYDLGEDVVLRASAAKVIARANYASLTPFLSLSDTVHTGWGGNPNLDPYESTNIDASAEWYYAENSILAANVFYKDISNYILDTTFTEQHFNMTTGTVDTYSVSRPGNGGTATVKGVSLSYQQLLGDGFGLTANYTYSDAGTDSGRDLPYNSKNQLNISPFYENDKWSARVTYAWRSSYFTGVDRGDQMYSDDYTSVDASVGYQISDHWRVSFDAMNLLDEKYFNYANTTELPRGIYRSGRRYQAQVQFKF</sequence>